<dbReference type="EMBL" id="BRYA01000322">
    <property type="protein sequence ID" value="GMI46987.1"/>
    <property type="molecule type" value="Genomic_DNA"/>
</dbReference>
<keyword evidence="3" id="KW-1185">Reference proteome</keyword>
<name>A0A9W7GJR8_9STRA</name>
<keyword evidence="1" id="KW-0812">Transmembrane</keyword>
<organism evidence="2 3">
    <name type="scientific">Triparma columacea</name>
    <dbReference type="NCBI Taxonomy" id="722753"/>
    <lineage>
        <taxon>Eukaryota</taxon>
        <taxon>Sar</taxon>
        <taxon>Stramenopiles</taxon>
        <taxon>Ochrophyta</taxon>
        <taxon>Bolidophyceae</taxon>
        <taxon>Parmales</taxon>
        <taxon>Triparmaceae</taxon>
        <taxon>Triparma</taxon>
    </lineage>
</organism>
<feature type="transmembrane region" description="Helical" evidence="1">
    <location>
        <begin position="312"/>
        <end position="330"/>
    </location>
</feature>
<gene>
    <name evidence="2" type="ORF">TrCOL_g11116</name>
</gene>
<accession>A0A9W7GJR8</accession>
<evidence type="ECO:0000313" key="3">
    <source>
        <dbReference type="Proteomes" id="UP001165065"/>
    </source>
</evidence>
<sequence length="354" mass="38913">MEQHPFFVGDSWRGQLSNCQRKSFMGQSPNPHVIDMQVQSVHPDGILDVLFTEQTSKTQYLMTGTYDPESLKFDLNFAGDYTHNKASGWTPCDAVGVISKDLSTLTGDAFCTKNGKRQKCEFAGGGEFVLKHDRTSYRVTGGGDKSVNGVYTSVPKNHDLFYSETFQGVPIYKQVSCENTDAANQGAPCMMDNVIAQTRIGNQKYWVLTTMNSLQDHYDHKDDILKFEEQDSEPASVFDHIKYSSWSEEVTPPTYAWRSRGHFQSLHPAPTVEAVVSSMAELQAMAHPLAGKVKEEENLGGGLREAGNGKPGMVVVLLVVGIAMVVAKVFGGKKKYGGVGGGNPSYMSPKFQKV</sequence>
<reference evidence="3" key="1">
    <citation type="journal article" date="2023" name="Commun. Biol.">
        <title>Genome analysis of Parmales, the sister group of diatoms, reveals the evolutionary specialization of diatoms from phago-mixotrophs to photoautotrophs.</title>
        <authorList>
            <person name="Ban H."/>
            <person name="Sato S."/>
            <person name="Yoshikawa S."/>
            <person name="Yamada K."/>
            <person name="Nakamura Y."/>
            <person name="Ichinomiya M."/>
            <person name="Sato N."/>
            <person name="Blanc-Mathieu R."/>
            <person name="Endo H."/>
            <person name="Kuwata A."/>
            <person name="Ogata H."/>
        </authorList>
    </citation>
    <scope>NUCLEOTIDE SEQUENCE [LARGE SCALE GENOMIC DNA]</scope>
</reference>
<proteinExistence type="predicted"/>
<keyword evidence="1" id="KW-0472">Membrane</keyword>
<comment type="caution">
    <text evidence="2">The sequence shown here is derived from an EMBL/GenBank/DDBJ whole genome shotgun (WGS) entry which is preliminary data.</text>
</comment>
<dbReference type="OrthoDB" id="192829at2759"/>
<evidence type="ECO:0000256" key="1">
    <source>
        <dbReference type="SAM" id="Phobius"/>
    </source>
</evidence>
<protein>
    <submittedName>
        <fullName evidence="2">Uncharacterized protein</fullName>
    </submittedName>
</protein>
<evidence type="ECO:0000313" key="2">
    <source>
        <dbReference type="EMBL" id="GMI46987.1"/>
    </source>
</evidence>
<keyword evidence="1" id="KW-1133">Transmembrane helix</keyword>
<dbReference type="Proteomes" id="UP001165065">
    <property type="component" value="Unassembled WGS sequence"/>
</dbReference>
<dbReference type="AlphaFoldDB" id="A0A9W7GJR8"/>